<reference evidence="1" key="1">
    <citation type="submission" date="2020-03" db="EMBL/GenBank/DDBJ databases">
        <title>The deep terrestrial virosphere.</title>
        <authorList>
            <person name="Holmfeldt K."/>
            <person name="Nilsson E."/>
            <person name="Simone D."/>
            <person name="Lopez-Fernandez M."/>
            <person name="Wu X."/>
            <person name="de Brujin I."/>
            <person name="Lundin D."/>
            <person name="Andersson A."/>
            <person name="Bertilsson S."/>
            <person name="Dopson M."/>
        </authorList>
    </citation>
    <scope>NUCLEOTIDE SEQUENCE</scope>
    <source>
        <strain evidence="1">MM415B04792</strain>
    </source>
</reference>
<evidence type="ECO:0000313" key="1">
    <source>
        <dbReference type="EMBL" id="QJA92218.1"/>
    </source>
</evidence>
<organism evidence="1">
    <name type="scientific">viral metagenome</name>
    <dbReference type="NCBI Taxonomy" id="1070528"/>
    <lineage>
        <taxon>unclassified sequences</taxon>
        <taxon>metagenomes</taxon>
        <taxon>organismal metagenomes</taxon>
    </lineage>
</organism>
<gene>
    <name evidence="1" type="ORF">MM415B04792_0006</name>
</gene>
<dbReference type="AlphaFoldDB" id="A0A6M3LGQ6"/>
<name>A0A6M3LGQ6_9ZZZZ</name>
<accession>A0A6M3LGQ6</accession>
<proteinExistence type="predicted"/>
<dbReference type="EMBL" id="MT143048">
    <property type="protein sequence ID" value="QJA92218.1"/>
    <property type="molecule type" value="Genomic_DNA"/>
</dbReference>
<sequence length="72" mass="8260">MNHTIRHLEAEIKHLQNVKARYVHNIQASQHDSDRAYWTVQSMAAGAVLAKLTDSLETLRRMQDDDATNSQE</sequence>
<protein>
    <submittedName>
        <fullName evidence="1">Uncharacterized protein</fullName>
    </submittedName>
</protein>